<evidence type="ECO:0008006" key="2">
    <source>
        <dbReference type="Google" id="ProtNLM"/>
    </source>
</evidence>
<dbReference type="Pfam" id="PF00873">
    <property type="entry name" value="ACR_tran"/>
    <property type="match status" value="1"/>
</dbReference>
<gene>
    <name evidence="1" type="ORF">METZ01_LOCUS488718</name>
</gene>
<protein>
    <recommendedName>
        <fullName evidence="2">Efflux RND transporter permease subunit</fullName>
    </recommendedName>
</protein>
<dbReference type="Gene3D" id="1.20.1640.10">
    <property type="entry name" value="Multidrug efflux transporter AcrB transmembrane domain"/>
    <property type="match status" value="1"/>
</dbReference>
<proteinExistence type="predicted"/>
<evidence type="ECO:0000313" key="1">
    <source>
        <dbReference type="EMBL" id="SVE35864.1"/>
    </source>
</evidence>
<dbReference type="GO" id="GO:0005886">
    <property type="term" value="C:plasma membrane"/>
    <property type="evidence" value="ECO:0007669"/>
    <property type="project" value="TreeGrafter"/>
</dbReference>
<reference evidence="1" key="1">
    <citation type="submission" date="2018-05" db="EMBL/GenBank/DDBJ databases">
        <authorList>
            <person name="Lanie J.A."/>
            <person name="Ng W.-L."/>
            <person name="Kazmierczak K.M."/>
            <person name="Andrzejewski T.M."/>
            <person name="Davidsen T.M."/>
            <person name="Wayne K.J."/>
            <person name="Tettelin H."/>
            <person name="Glass J.I."/>
            <person name="Rusch D."/>
            <person name="Podicherti R."/>
            <person name="Tsui H.-C.T."/>
            <person name="Winkler M.E."/>
        </authorList>
    </citation>
    <scope>NUCLEOTIDE SEQUENCE</scope>
</reference>
<accession>A0A383CUU7</accession>
<name>A0A383CUU7_9ZZZZ</name>
<dbReference type="GO" id="GO:0042910">
    <property type="term" value="F:xenobiotic transmembrane transporter activity"/>
    <property type="evidence" value="ECO:0007669"/>
    <property type="project" value="TreeGrafter"/>
</dbReference>
<sequence>MIERILKYSVERRHWVVALTLLAALFGAWSLSQLPIDAVPDITNKQVQINVEHPAFSTTDIERLVTFPLETALAGIPGLEHTRSISRNGFCQVTAVFGDAVDIYFARQQITERLTAARDLLPA</sequence>
<dbReference type="SUPFAM" id="SSF82693">
    <property type="entry name" value="Multidrug efflux transporter AcrB pore domain, PN1, PN2, PC1 and PC2 subdomains"/>
    <property type="match status" value="1"/>
</dbReference>
<dbReference type="InterPro" id="IPR001036">
    <property type="entry name" value="Acrflvin-R"/>
</dbReference>
<dbReference type="EMBL" id="UINC01211810">
    <property type="protein sequence ID" value="SVE35864.1"/>
    <property type="molecule type" value="Genomic_DNA"/>
</dbReference>
<dbReference type="PANTHER" id="PTHR32063">
    <property type="match status" value="1"/>
</dbReference>
<organism evidence="1">
    <name type="scientific">marine metagenome</name>
    <dbReference type="NCBI Taxonomy" id="408172"/>
    <lineage>
        <taxon>unclassified sequences</taxon>
        <taxon>metagenomes</taxon>
        <taxon>ecological metagenomes</taxon>
    </lineage>
</organism>
<dbReference type="PANTHER" id="PTHR32063:SF24">
    <property type="entry name" value="CATION EFFLUX SYSTEM (ACRB_ACRD_ACRF FAMILY)"/>
    <property type="match status" value="1"/>
</dbReference>
<feature type="non-terminal residue" evidence="1">
    <location>
        <position position="123"/>
    </location>
</feature>
<dbReference type="AlphaFoldDB" id="A0A383CUU7"/>
<dbReference type="Gene3D" id="3.30.70.1430">
    <property type="entry name" value="Multidrug efflux transporter AcrB pore domain"/>
    <property type="match status" value="1"/>
</dbReference>